<feature type="transmembrane region" description="Helical" evidence="9">
    <location>
        <begin position="317"/>
        <end position="337"/>
    </location>
</feature>
<organism evidence="11">
    <name type="scientific">Trichuris arvicolae</name>
    <dbReference type="NCBI Taxonomy" id="153940"/>
    <lineage>
        <taxon>Eukaryota</taxon>
        <taxon>Metazoa</taxon>
        <taxon>Ecdysozoa</taxon>
        <taxon>Nematoda</taxon>
        <taxon>Enoplea</taxon>
        <taxon>Dorylaimia</taxon>
        <taxon>Trichinellida</taxon>
        <taxon>Trichuridae</taxon>
        <taxon>Trichuris</taxon>
    </lineage>
</organism>
<evidence type="ECO:0000256" key="8">
    <source>
        <dbReference type="ARBA" id="ARBA00049551"/>
    </source>
</evidence>
<feature type="transmembrane region" description="Helical" evidence="9">
    <location>
        <begin position="75"/>
        <end position="94"/>
    </location>
</feature>
<proteinExistence type="predicted"/>
<dbReference type="InterPro" id="IPR001750">
    <property type="entry name" value="ND/Mrp_TM"/>
</dbReference>
<comment type="catalytic activity">
    <reaction evidence="8">
        <text>a ubiquinone + NADH + 5 H(+)(in) = a ubiquinol + NAD(+) + 4 H(+)(out)</text>
        <dbReference type="Rhea" id="RHEA:29091"/>
        <dbReference type="Rhea" id="RHEA-COMP:9565"/>
        <dbReference type="Rhea" id="RHEA-COMP:9566"/>
        <dbReference type="ChEBI" id="CHEBI:15378"/>
        <dbReference type="ChEBI" id="CHEBI:16389"/>
        <dbReference type="ChEBI" id="CHEBI:17976"/>
        <dbReference type="ChEBI" id="CHEBI:57540"/>
        <dbReference type="ChEBI" id="CHEBI:57945"/>
        <dbReference type="EC" id="7.1.1.2"/>
    </reaction>
</comment>
<dbReference type="PRINTS" id="PR01434">
    <property type="entry name" value="NADHDHGNASE5"/>
</dbReference>
<feature type="transmembrane region" description="Helical" evidence="9">
    <location>
        <begin position="254"/>
        <end position="270"/>
    </location>
</feature>
<evidence type="ECO:0000256" key="4">
    <source>
        <dbReference type="ARBA" id="ARBA00022692"/>
    </source>
</evidence>
<dbReference type="GO" id="GO:0003954">
    <property type="term" value="F:NADH dehydrogenase activity"/>
    <property type="evidence" value="ECO:0007669"/>
    <property type="project" value="TreeGrafter"/>
</dbReference>
<feature type="transmembrane region" description="Helical" evidence="9">
    <location>
        <begin position="201"/>
        <end position="222"/>
    </location>
</feature>
<dbReference type="PANTHER" id="PTHR42829:SF2">
    <property type="entry name" value="NADH-UBIQUINONE OXIDOREDUCTASE CHAIN 5"/>
    <property type="match status" value="1"/>
</dbReference>
<evidence type="ECO:0000256" key="9">
    <source>
        <dbReference type="SAM" id="Phobius"/>
    </source>
</evidence>
<evidence type="ECO:0000256" key="6">
    <source>
        <dbReference type="ARBA" id="ARBA00023136"/>
    </source>
</evidence>
<gene>
    <name evidence="11" type="primary">NAD5</name>
</gene>
<sequence>MYVILCYMTLLVFLLLMLILYNGSIKILVMSFPQFNTFLSMENMTSLMKYFSCVVIFLSFFIMYFSFFYMNSDIFLPRFMLLMTCFILSMIIVNNSTSCWMMWLGWEGLGVTSYLLIMYYNNWKSMNSAMTTILMNRLGDFCLMISFLSFTQVFSWSLNSSCLIPFLILLVMLATITKSAQLPMMSWLPIAMAAPTPVSSLVHSSTLVVAGSILCLKLGWFFFSYNMLWLSLTGYLTSLYASIMAFLELDMKKVLAYSTMSQIALVMFMLSCNLKDLMLMHIINHALIKALLFMNFGIYIIIMFGNQDSRNFSMSNSVTWITLTLIVCLLTMCGITFTSSYYSKEYSLLFSMKEDSILMLINLMIFMSFAYSARVIYLIIFCTKSFNPKYMSFWPSLIPNSFLFPMMLTNGWMFMYNFSLPSNLCWMNNKNFILLMPLLISLFFFMNTNMLLMSNHDILYQYTNNLIMLYKYMTNKMKFMSLSFNFNLITFTKNISTTKILSPMIFMLIIMCM</sequence>
<keyword evidence="11" id="KW-0496">Mitochondrion</keyword>
<dbReference type="PANTHER" id="PTHR42829">
    <property type="entry name" value="NADH-UBIQUINONE OXIDOREDUCTASE CHAIN 5"/>
    <property type="match status" value="1"/>
</dbReference>
<feature type="transmembrane region" description="Helical" evidence="9">
    <location>
        <begin position="282"/>
        <end position="305"/>
    </location>
</feature>
<geneLocation type="mitochondrion" evidence="11"/>
<feature type="transmembrane region" description="Helical" evidence="9">
    <location>
        <begin position="7"/>
        <end position="29"/>
    </location>
</feature>
<dbReference type="EMBL" id="MZ229684">
    <property type="protein sequence ID" value="QXJ80286.1"/>
    <property type="molecule type" value="Genomic_DNA"/>
</dbReference>
<feature type="transmembrane region" description="Helical" evidence="9">
    <location>
        <begin position="100"/>
        <end position="120"/>
    </location>
</feature>
<feature type="transmembrane region" description="Helical" evidence="9">
    <location>
        <begin position="432"/>
        <end position="452"/>
    </location>
</feature>
<keyword evidence="6 9" id="KW-0472">Membrane</keyword>
<evidence type="ECO:0000256" key="3">
    <source>
        <dbReference type="ARBA" id="ARBA00012944"/>
    </source>
</evidence>
<comment type="function">
    <text evidence="1">Core subunit of the mitochondrial membrane respiratory chain NADH dehydrogenase (Complex I) that is believed to belong to the minimal assembly required for catalysis. Complex I functions in the transfer of electrons from NADH to the respiratory chain. The immediate electron acceptor for the enzyme is believed to be ubiquinone.</text>
</comment>
<dbReference type="AlphaFoldDB" id="A0A8F5DQ63"/>
<evidence type="ECO:0000256" key="2">
    <source>
        <dbReference type="ARBA" id="ARBA00004141"/>
    </source>
</evidence>
<keyword evidence="5 9" id="KW-1133">Transmembrane helix</keyword>
<evidence type="ECO:0000256" key="5">
    <source>
        <dbReference type="ARBA" id="ARBA00022989"/>
    </source>
</evidence>
<dbReference type="GO" id="GO:0008137">
    <property type="term" value="F:NADH dehydrogenase (ubiquinone) activity"/>
    <property type="evidence" value="ECO:0007669"/>
    <property type="project" value="UniProtKB-EC"/>
</dbReference>
<evidence type="ECO:0000256" key="7">
    <source>
        <dbReference type="ARBA" id="ARBA00031027"/>
    </source>
</evidence>
<evidence type="ECO:0000256" key="1">
    <source>
        <dbReference type="ARBA" id="ARBA00003257"/>
    </source>
</evidence>
<protein>
    <recommendedName>
        <fullName evidence="3">NADH:ubiquinone reductase (H(+)-translocating)</fullName>
        <ecNumber evidence="3">7.1.1.2</ecNumber>
    </recommendedName>
    <alternativeName>
        <fullName evidence="7">NADH dehydrogenase subunit 5</fullName>
    </alternativeName>
</protein>
<dbReference type="GO" id="GO:0016020">
    <property type="term" value="C:membrane"/>
    <property type="evidence" value="ECO:0007669"/>
    <property type="project" value="UniProtKB-SubCell"/>
</dbReference>
<dbReference type="EC" id="7.1.1.2" evidence="3"/>
<feature type="transmembrane region" description="Helical" evidence="9">
    <location>
        <begin position="163"/>
        <end position="180"/>
    </location>
</feature>
<reference evidence="11" key="1">
    <citation type="journal article" date="2021" name="Life">
        <title>Mitogenomics and Evolutionary History of Rodent Whipworms (Trichuris spp.) Originating from Three Biogeographic Regions.</title>
        <authorList>
            <person name="Petruzela J."/>
            <person name="Ribas A."/>
            <person name="de Bellocq J.G."/>
        </authorList>
    </citation>
    <scope>NUCLEOTIDE SEQUENCE</scope>
</reference>
<dbReference type="Pfam" id="PF00361">
    <property type="entry name" value="Proton_antipo_M"/>
    <property type="match status" value="1"/>
</dbReference>
<keyword evidence="4 9" id="KW-0812">Transmembrane</keyword>
<evidence type="ECO:0000259" key="10">
    <source>
        <dbReference type="Pfam" id="PF00361"/>
    </source>
</evidence>
<feature type="transmembrane region" description="Helical" evidence="9">
    <location>
        <begin position="357"/>
        <end position="381"/>
    </location>
</feature>
<dbReference type="InterPro" id="IPR003945">
    <property type="entry name" value="NU5C-like"/>
</dbReference>
<dbReference type="GO" id="GO:0015990">
    <property type="term" value="P:electron transport coupled proton transport"/>
    <property type="evidence" value="ECO:0007669"/>
    <property type="project" value="TreeGrafter"/>
</dbReference>
<name>A0A8F5DQ63_9BILA</name>
<feature type="transmembrane region" description="Helical" evidence="9">
    <location>
        <begin position="141"/>
        <end position="157"/>
    </location>
</feature>
<evidence type="ECO:0000313" key="11">
    <source>
        <dbReference type="EMBL" id="QXJ80286.1"/>
    </source>
</evidence>
<feature type="transmembrane region" description="Helical" evidence="9">
    <location>
        <begin position="393"/>
        <end position="412"/>
    </location>
</feature>
<comment type="subcellular location">
    <subcellularLocation>
        <location evidence="2">Membrane</location>
        <topology evidence="2">Multi-pass membrane protein</topology>
    </subcellularLocation>
</comment>
<feature type="transmembrane region" description="Helical" evidence="9">
    <location>
        <begin position="49"/>
        <end position="68"/>
    </location>
</feature>
<accession>A0A8F5DQ63</accession>
<feature type="transmembrane region" description="Helical" evidence="9">
    <location>
        <begin position="228"/>
        <end position="247"/>
    </location>
</feature>
<feature type="domain" description="NADH:quinone oxidoreductase/Mrp antiporter transmembrane" evidence="10">
    <location>
        <begin position="97"/>
        <end position="362"/>
    </location>
</feature>
<dbReference type="GO" id="GO:0042773">
    <property type="term" value="P:ATP synthesis coupled electron transport"/>
    <property type="evidence" value="ECO:0007669"/>
    <property type="project" value="InterPro"/>
</dbReference>